<accession>A0ACC0C949</accession>
<name>A0ACC0C949_CATRO</name>
<sequence>MCQLYDGIMFGSCGPLRAAHYLSSPHFSDVEGTSLEKKADFDKVTNVLTSDVEVVWPETNRLNSYLMKMPYKALFRVFCGNWLPTTKVTVVLKKRAHLLYAFATRKRINICTVIFKNILRQIDQKKASKIALPLDLSLPSDFWVKALHTLVMPKIIAPSVLLRIEVVLLFHGVEDLRRFKIKQLVPRESLEEFRGFNLAMCKGSLHSFSLEELKGFNCAVCEGRKGIQCRQYDGYGHIQAECANTLKKNKSLNTTLSDDDKKNDSEDDEEDTDSYETLAFNAIIDLEDACMYNIHKDDSNDDSIYSDEEVYYEELQDKYSLLYNKWLMAQIKDATNRIYVTEGKIARLNTGKAKLNEIITMGRPAEMKLGLGYIVTNLNHTTSTHVTQHESKYTAVGKLEGMFVKDSLSGAEREA</sequence>
<gene>
    <name evidence="1" type="ORF">M9H77_02712</name>
</gene>
<comment type="caution">
    <text evidence="1">The sequence shown here is derived from an EMBL/GenBank/DDBJ whole genome shotgun (WGS) entry which is preliminary data.</text>
</comment>
<organism evidence="1 2">
    <name type="scientific">Catharanthus roseus</name>
    <name type="common">Madagascar periwinkle</name>
    <name type="synonym">Vinca rosea</name>
    <dbReference type="NCBI Taxonomy" id="4058"/>
    <lineage>
        <taxon>Eukaryota</taxon>
        <taxon>Viridiplantae</taxon>
        <taxon>Streptophyta</taxon>
        <taxon>Embryophyta</taxon>
        <taxon>Tracheophyta</taxon>
        <taxon>Spermatophyta</taxon>
        <taxon>Magnoliopsida</taxon>
        <taxon>eudicotyledons</taxon>
        <taxon>Gunneridae</taxon>
        <taxon>Pentapetalae</taxon>
        <taxon>asterids</taxon>
        <taxon>lamiids</taxon>
        <taxon>Gentianales</taxon>
        <taxon>Apocynaceae</taxon>
        <taxon>Rauvolfioideae</taxon>
        <taxon>Vinceae</taxon>
        <taxon>Catharanthinae</taxon>
        <taxon>Catharanthus</taxon>
    </lineage>
</organism>
<keyword evidence="2" id="KW-1185">Reference proteome</keyword>
<dbReference type="Proteomes" id="UP001060085">
    <property type="component" value="Linkage Group LG01"/>
</dbReference>
<reference evidence="2" key="1">
    <citation type="journal article" date="2023" name="Nat. Plants">
        <title>Single-cell RNA sequencing provides a high-resolution roadmap for understanding the multicellular compartmentation of specialized metabolism.</title>
        <authorList>
            <person name="Sun S."/>
            <person name="Shen X."/>
            <person name="Li Y."/>
            <person name="Li Y."/>
            <person name="Wang S."/>
            <person name="Li R."/>
            <person name="Zhang H."/>
            <person name="Shen G."/>
            <person name="Guo B."/>
            <person name="Wei J."/>
            <person name="Xu J."/>
            <person name="St-Pierre B."/>
            <person name="Chen S."/>
            <person name="Sun C."/>
        </authorList>
    </citation>
    <scope>NUCLEOTIDE SEQUENCE [LARGE SCALE GENOMIC DNA]</scope>
</reference>
<protein>
    <submittedName>
        <fullName evidence="1">Uncharacterized protein</fullName>
    </submittedName>
</protein>
<proteinExistence type="predicted"/>
<evidence type="ECO:0000313" key="1">
    <source>
        <dbReference type="EMBL" id="KAI5681484.1"/>
    </source>
</evidence>
<evidence type="ECO:0000313" key="2">
    <source>
        <dbReference type="Proteomes" id="UP001060085"/>
    </source>
</evidence>
<dbReference type="EMBL" id="CM044701">
    <property type="protein sequence ID" value="KAI5681484.1"/>
    <property type="molecule type" value="Genomic_DNA"/>
</dbReference>